<organism evidence="2 3">
    <name type="scientific">Eumeta variegata</name>
    <name type="common">Bagworm moth</name>
    <name type="synonym">Eumeta japonica</name>
    <dbReference type="NCBI Taxonomy" id="151549"/>
    <lineage>
        <taxon>Eukaryota</taxon>
        <taxon>Metazoa</taxon>
        <taxon>Ecdysozoa</taxon>
        <taxon>Arthropoda</taxon>
        <taxon>Hexapoda</taxon>
        <taxon>Insecta</taxon>
        <taxon>Pterygota</taxon>
        <taxon>Neoptera</taxon>
        <taxon>Endopterygota</taxon>
        <taxon>Lepidoptera</taxon>
        <taxon>Glossata</taxon>
        <taxon>Ditrysia</taxon>
        <taxon>Tineoidea</taxon>
        <taxon>Psychidae</taxon>
        <taxon>Oiketicinae</taxon>
        <taxon>Eumeta</taxon>
    </lineage>
</organism>
<feature type="compositionally biased region" description="Polar residues" evidence="1">
    <location>
        <begin position="1"/>
        <end position="11"/>
    </location>
</feature>
<dbReference type="Proteomes" id="UP000299102">
    <property type="component" value="Unassembled WGS sequence"/>
</dbReference>
<dbReference type="EMBL" id="BGZK01001966">
    <property type="protein sequence ID" value="GBP88939.1"/>
    <property type="molecule type" value="Genomic_DNA"/>
</dbReference>
<accession>A0A4C1ZPV5</accession>
<evidence type="ECO:0000313" key="2">
    <source>
        <dbReference type="EMBL" id="GBP88939.1"/>
    </source>
</evidence>
<protein>
    <submittedName>
        <fullName evidence="2">Uncharacterized protein</fullName>
    </submittedName>
</protein>
<proteinExistence type="predicted"/>
<reference evidence="2 3" key="1">
    <citation type="journal article" date="2019" name="Commun. Biol.">
        <title>The bagworm genome reveals a unique fibroin gene that provides high tensile strength.</title>
        <authorList>
            <person name="Kono N."/>
            <person name="Nakamura H."/>
            <person name="Ohtoshi R."/>
            <person name="Tomita M."/>
            <person name="Numata K."/>
            <person name="Arakawa K."/>
        </authorList>
    </citation>
    <scope>NUCLEOTIDE SEQUENCE [LARGE SCALE GENOMIC DNA]</scope>
</reference>
<keyword evidence="3" id="KW-1185">Reference proteome</keyword>
<name>A0A4C1ZPV5_EUMVA</name>
<evidence type="ECO:0000256" key="1">
    <source>
        <dbReference type="SAM" id="MobiDB-lite"/>
    </source>
</evidence>
<sequence>MSRTELMSSVFTVEGRPSDRSPVRLESPEEPTSAEVARIARRVVPPGRLYTRPNAPLVVSYPDLLSLLDINDIVIHVLCSGRLENVGTYCRVGVEWRGAGAFKFMQAFAENAK</sequence>
<gene>
    <name evidence="2" type="ORF">EVAR_64359_1</name>
</gene>
<evidence type="ECO:0000313" key="3">
    <source>
        <dbReference type="Proteomes" id="UP000299102"/>
    </source>
</evidence>
<dbReference type="AlphaFoldDB" id="A0A4C1ZPV5"/>
<feature type="compositionally biased region" description="Basic and acidic residues" evidence="1">
    <location>
        <begin position="16"/>
        <end position="27"/>
    </location>
</feature>
<comment type="caution">
    <text evidence="2">The sequence shown here is derived from an EMBL/GenBank/DDBJ whole genome shotgun (WGS) entry which is preliminary data.</text>
</comment>
<feature type="region of interest" description="Disordered" evidence="1">
    <location>
        <begin position="1"/>
        <end position="31"/>
    </location>
</feature>